<reference evidence="12 13" key="1">
    <citation type="journal article" date="2005" name="Nucleic Acids Res.">
        <title>Genomic blueprint of Hahella chejuensis, a marine microbe producing an algicidal agent.</title>
        <authorList>
            <person name="Jeong H."/>
            <person name="Yim J.H."/>
            <person name="Lee C."/>
            <person name="Choi S.-H."/>
            <person name="Park Y.K."/>
            <person name="Yoon S.H."/>
            <person name="Hur C.-G."/>
            <person name="Kang H.-Y."/>
            <person name="Kim D."/>
            <person name="Lee H.H."/>
            <person name="Park K.H."/>
            <person name="Park S.-H."/>
            <person name="Park H.-S."/>
            <person name="Lee H.K."/>
            <person name="Oh T.K."/>
            <person name="Kim J.F."/>
        </authorList>
    </citation>
    <scope>NUCLEOTIDE SEQUENCE [LARGE SCALE GENOMIC DNA]</scope>
    <source>
        <strain evidence="12 13">KCTC 2396</strain>
    </source>
</reference>
<dbReference type="FunFam" id="1.10.287.130:FF:000001">
    <property type="entry name" value="Two-component sensor histidine kinase"/>
    <property type="match status" value="1"/>
</dbReference>
<dbReference type="SUPFAM" id="SSF55781">
    <property type="entry name" value="GAF domain-like"/>
    <property type="match status" value="1"/>
</dbReference>
<proteinExistence type="predicted"/>
<keyword evidence="4" id="KW-0808">Transferase</keyword>
<dbReference type="InterPro" id="IPR029016">
    <property type="entry name" value="GAF-like_dom_sf"/>
</dbReference>
<dbReference type="InterPro" id="IPR003018">
    <property type="entry name" value="GAF"/>
</dbReference>
<evidence type="ECO:0000256" key="9">
    <source>
        <dbReference type="SAM" id="Phobius"/>
    </source>
</evidence>
<dbReference type="PANTHER" id="PTHR45339">
    <property type="entry name" value="HYBRID SIGNAL TRANSDUCTION HISTIDINE KINASE J"/>
    <property type="match status" value="1"/>
</dbReference>
<dbReference type="InterPro" id="IPR007894">
    <property type="entry name" value="MASE2"/>
</dbReference>
<evidence type="ECO:0000256" key="5">
    <source>
        <dbReference type="ARBA" id="ARBA00022777"/>
    </source>
</evidence>
<dbReference type="PRINTS" id="PR00344">
    <property type="entry name" value="BCTRLSENSOR"/>
</dbReference>
<evidence type="ECO:0000256" key="6">
    <source>
        <dbReference type="ARBA" id="ARBA00023012"/>
    </source>
</evidence>
<dbReference type="InterPro" id="IPR036890">
    <property type="entry name" value="HATPase_C_sf"/>
</dbReference>
<organism evidence="12 13">
    <name type="scientific">Hahella chejuensis (strain KCTC 2396)</name>
    <dbReference type="NCBI Taxonomy" id="349521"/>
    <lineage>
        <taxon>Bacteria</taxon>
        <taxon>Pseudomonadati</taxon>
        <taxon>Pseudomonadota</taxon>
        <taxon>Gammaproteobacteria</taxon>
        <taxon>Oceanospirillales</taxon>
        <taxon>Hahellaceae</taxon>
        <taxon>Hahella</taxon>
    </lineage>
</organism>
<dbReference type="InterPro" id="IPR003661">
    <property type="entry name" value="HisK_dim/P_dom"/>
</dbReference>
<dbReference type="AlphaFoldDB" id="Q2S8S8"/>
<dbReference type="PANTHER" id="PTHR45339:SF1">
    <property type="entry name" value="HYBRID SIGNAL TRANSDUCTION HISTIDINE KINASE J"/>
    <property type="match status" value="1"/>
</dbReference>
<evidence type="ECO:0000256" key="2">
    <source>
        <dbReference type="ARBA" id="ARBA00012438"/>
    </source>
</evidence>
<keyword evidence="9" id="KW-1133">Transmembrane helix</keyword>
<dbReference type="Gene3D" id="3.30.450.40">
    <property type="match status" value="1"/>
</dbReference>
<feature type="domain" description="Response regulatory" evidence="11">
    <location>
        <begin position="640"/>
        <end position="754"/>
    </location>
</feature>
<dbReference type="Gene3D" id="3.40.50.2300">
    <property type="match status" value="2"/>
</dbReference>
<feature type="domain" description="Histidine kinase" evidence="10">
    <location>
        <begin position="386"/>
        <end position="605"/>
    </location>
</feature>
<keyword evidence="9" id="KW-0472">Membrane</keyword>
<evidence type="ECO:0000256" key="1">
    <source>
        <dbReference type="ARBA" id="ARBA00000085"/>
    </source>
</evidence>
<dbReference type="InterPro" id="IPR036097">
    <property type="entry name" value="HisK_dim/P_sf"/>
</dbReference>
<dbReference type="STRING" id="349521.HCH_06299"/>
<feature type="modified residue" description="4-aspartylphosphate" evidence="7">
    <location>
        <position position="689"/>
    </location>
</feature>
<keyword evidence="6" id="KW-0902">Two-component regulatory system</keyword>
<feature type="transmembrane region" description="Helical" evidence="9">
    <location>
        <begin position="144"/>
        <end position="165"/>
    </location>
</feature>
<dbReference type="Proteomes" id="UP000000238">
    <property type="component" value="Chromosome"/>
</dbReference>
<dbReference type="SMART" id="SM00388">
    <property type="entry name" value="HisKA"/>
    <property type="match status" value="1"/>
</dbReference>
<dbReference type="PROSITE" id="PS50109">
    <property type="entry name" value="HIS_KIN"/>
    <property type="match status" value="1"/>
</dbReference>
<keyword evidence="13" id="KW-1185">Reference proteome</keyword>
<dbReference type="SUPFAM" id="SSF52172">
    <property type="entry name" value="CheY-like"/>
    <property type="match status" value="2"/>
</dbReference>
<dbReference type="EMBL" id="CP000155">
    <property type="protein sequence ID" value="ABC32946.1"/>
    <property type="molecule type" value="Genomic_DNA"/>
</dbReference>
<evidence type="ECO:0000313" key="12">
    <source>
        <dbReference type="EMBL" id="ABC32946.1"/>
    </source>
</evidence>
<dbReference type="GO" id="GO:0000155">
    <property type="term" value="F:phosphorelay sensor kinase activity"/>
    <property type="evidence" value="ECO:0007669"/>
    <property type="project" value="InterPro"/>
</dbReference>
<feature type="modified residue" description="4-aspartylphosphate" evidence="7">
    <location>
        <position position="815"/>
    </location>
</feature>
<dbReference type="Gene3D" id="1.10.287.130">
    <property type="match status" value="1"/>
</dbReference>
<feature type="transmembrane region" description="Helical" evidence="9">
    <location>
        <begin position="20"/>
        <end position="38"/>
    </location>
</feature>
<comment type="catalytic activity">
    <reaction evidence="1">
        <text>ATP + protein L-histidine = ADP + protein N-phospho-L-histidine.</text>
        <dbReference type="EC" id="2.7.13.3"/>
    </reaction>
</comment>
<dbReference type="SMART" id="SM00065">
    <property type="entry name" value="GAF"/>
    <property type="match status" value="1"/>
</dbReference>
<dbReference type="CDD" id="cd16922">
    <property type="entry name" value="HATPase_EvgS-ArcB-TorS-like"/>
    <property type="match status" value="1"/>
</dbReference>
<evidence type="ECO:0000256" key="4">
    <source>
        <dbReference type="ARBA" id="ARBA00022679"/>
    </source>
</evidence>
<dbReference type="CDD" id="cd17546">
    <property type="entry name" value="REC_hyHK_CKI1_RcsC-like"/>
    <property type="match status" value="2"/>
</dbReference>
<dbReference type="SMART" id="SM00387">
    <property type="entry name" value="HATPase_c"/>
    <property type="match status" value="1"/>
</dbReference>
<dbReference type="InterPro" id="IPR011006">
    <property type="entry name" value="CheY-like_superfamily"/>
</dbReference>
<evidence type="ECO:0000256" key="3">
    <source>
        <dbReference type="ARBA" id="ARBA00022553"/>
    </source>
</evidence>
<keyword evidence="8" id="KW-0175">Coiled coil</keyword>
<dbReference type="CDD" id="cd00082">
    <property type="entry name" value="HisKA"/>
    <property type="match status" value="1"/>
</dbReference>
<dbReference type="KEGG" id="hch:HCH_06299"/>
<keyword evidence="5 12" id="KW-0418">Kinase</keyword>
<evidence type="ECO:0000259" key="10">
    <source>
        <dbReference type="PROSITE" id="PS50109"/>
    </source>
</evidence>
<dbReference type="SMART" id="SM00448">
    <property type="entry name" value="REC"/>
    <property type="match status" value="2"/>
</dbReference>
<keyword evidence="3 7" id="KW-0597">Phosphoprotein</keyword>
<accession>Q2S8S8</accession>
<evidence type="ECO:0000256" key="8">
    <source>
        <dbReference type="SAM" id="Coils"/>
    </source>
</evidence>
<dbReference type="InterPro" id="IPR004358">
    <property type="entry name" value="Sig_transdc_His_kin-like_C"/>
</dbReference>
<feature type="coiled-coil region" evidence="8">
    <location>
        <begin position="352"/>
        <end position="379"/>
    </location>
</feature>
<dbReference type="Pfam" id="PF02518">
    <property type="entry name" value="HATPase_c"/>
    <property type="match status" value="1"/>
</dbReference>
<name>Q2S8S8_HAHCH</name>
<dbReference type="Gene3D" id="3.30.565.10">
    <property type="entry name" value="Histidine kinase-like ATPase, C-terminal domain"/>
    <property type="match status" value="1"/>
</dbReference>
<evidence type="ECO:0000259" key="11">
    <source>
        <dbReference type="PROSITE" id="PS50110"/>
    </source>
</evidence>
<evidence type="ECO:0000313" key="13">
    <source>
        <dbReference type="Proteomes" id="UP000000238"/>
    </source>
</evidence>
<sequence length="890" mass="99358">MKRKAELQTAQKSTQVRNGYVLRVIACMIVLCLHIAIFKFSGHPLMWGLIVLHTLIYPHLAYFFSESKQQELDNILVDSFAYGACIALWGFNPLITLAFICGAWMTNLAADGAIFFFKGIVANVTGALLTGLITDFYFRPSLELTPTLIASAGLFGYTMSLGMLLHRINLKLNQTKQRLLEQKESLIDISSLAHAVNTHLELDLIMGRVMQALRRIQPFEQVYITLFEDNMERLVLVKSYGDALTAQEVKQSEGFTFFLPEDENSIFVRPLVKDEPLFIPRVPPPDATTSKVDKRLYDFRAPISIAYFPLHVDNKVIGGFGFVNYVQPLDLDIAAIESIAEYLVQVGTAVRNAQLFEQARQAKEQALNAQRAAEVSEAAKSRFLANMSHEIRTPMTAILGYSESLRESNLSREERNQFIDIIVRSGRHLLTIINDILDLSKIEAEKIEIEHMQISLPNLIEDLRSHIGMRAHEKGLTLDITPKLPLPAHFESDPTRLKQILFNLGANATKFTHKGSIHFGVSYEKDTNLLRFTVTDTGIGLGPGELKKIFEPFVQADSSTTRQYGGTGLGLYISRQLAHMLGGELTVDSSQGEGSRFSVTINAGDLSQTSWINSLEEFEKARQRLELNGAAWSAPRLRGKVLLAEDNLDNQTLFHRFLVEAGLSVTLASNGKQAVETASASRFDLILLDIQMPEMGGDEAILHLREFSQTPPVIALTANVMRHQLDEYRQLGFIDFIAKPIDRLHFYQKLRLYLPTVPEDLTGRILVAEDNDVNRLLFKRQIERIGPALTVVTVENGQEALEAALAESFDLILMDIQMPVMDGLEALRALRAQGYAQPVYIISGNTEPADIATYMESGAQGYLGKPLDRNQLDQLLQELLGHCATAAPQA</sequence>
<dbReference type="FunFam" id="3.30.565.10:FF:000010">
    <property type="entry name" value="Sensor histidine kinase RcsC"/>
    <property type="match status" value="1"/>
</dbReference>
<dbReference type="SUPFAM" id="SSF47384">
    <property type="entry name" value="Homodimeric domain of signal transducing histidine kinase"/>
    <property type="match status" value="1"/>
</dbReference>
<dbReference type="EC" id="2.7.13.3" evidence="2"/>
<dbReference type="InterPro" id="IPR003594">
    <property type="entry name" value="HATPase_dom"/>
</dbReference>
<gene>
    <name evidence="12" type="ordered locus">HCH_06299</name>
</gene>
<dbReference type="RefSeq" id="WP_011400002.1">
    <property type="nucleotide sequence ID" value="NC_007645.1"/>
</dbReference>
<dbReference type="eggNOG" id="COG2205">
    <property type="taxonomic scope" value="Bacteria"/>
</dbReference>
<feature type="domain" description="Response regulatory" evidence="11">
    <location>
        <begin position="764"/>
        <end position="880"/>
    </location>
</feature>
<keyword evidence="9" id="KW-0812">Transmembrane</keyword>
<protein>
    <recommendedName>
        <fullName evidence="2">histidine kinase</fullName>
        <ecNumber evidence="2">2.7.13.3</ecNumber>
    </recommendedName>
</protein>
<dbReference type="Pfam" id="PF00072">
    <property type="entry name" value="Response_reg"/>
    <property type="match status" value="2"/>
</dbReference>
<dbReference type="SUPFAM" id="SSF55874">
    <property type="entry name" value="ATPase domain of HSP90 chaperone/DNA topoisomerase II/histidine kinase"/>
    <property type="match status" value="1"/>
</dbReference>
<dbReference type="PROSITE" id="PS50110">
    <property type="entry name" value="RESPONSE_REGULATORY"/>
    <property type="match status" value="2"/>
</dbReference>
<evidence type="ECO:0000256" key="7">
    <source>
        <dbReference type="PROSITE-ProRule" id="PRU00169"/>
    </source>
</evidence>
<dbReference type="eggNOG" id="COG0784">
    <property type="taxonomic scope" value="Bacteria"/>
</dbReference>
<feature type="transmembrane region" description="Helical" evidence="9">
    <location>
        <begin position="44"/>
        <end position="64"/>
    </location>
</feature>
<dbReference type="InterPro" id="IPR001789">
    <property type="entry name" value="Sig_transdc_resp-reg_receiver"/>
</dbReference>
<dbReference type="InterPro" id="IPR005467">
    <property type="entry name" value="His_kinase_dom"/>
</dbReference>
<dbReference type="HOGENOM" id="CLU_324350_0_0_6"/>
<dbReference type="Pfam" id="PF00512">
    <property type="entry name" value="HisKA"/>
    <property type="match status" value="1"/>
</dbReference>
<dbReference type="Pfam" id="PF05230">
    <property type="entry name" value="MASE2"/>
    <property type="match status" value="1"/>
</dbReference>
<feature type="transmembrane region" description="Helical" evidence="9">
    <location>
        <begin position="76"/>
        <end position="106"/>
    </location>
</feature>
<feature type="transmembrane region" description="Helical" evidence="9">
    <location>
        <begin position="112"/>
        <end position="132"/>
    </location>
</feature>